<organism evidence="1 2">
    <name type="scientific">Wickerhamomyces pijperi</name>
    <name type="common">Yeast</name>
    <name type="synonym">Pichia pijperi</name>
    <dbReference type="NCBI Taxonomy" id="599730"/>
    <lineage>
        <taxon>Eukaryota</taxon>
        <taxon>Fungi</taxon>
        <taxon>Dikarya</taxon>
        <taxon>Ascomycota</taxon>
        <taxon>Saccharomycotina</taxon>
        <taxon>Saccharomycetes</taxon>
        <taxon>Phaffomycetales</taxon>
        <taxon>Wickerhamomycetaceae</taxon>
        <taxon>Wickerhamomyces</taxon>
    </lineage>
</organism>
<name>A0A9P8QA56_WICPI</name>
<evidence type="ECO:0000313" key="1">
    <source>
        <dbReference type="EMBL" id="KAH3685765.1"/>
    </source>
</evidence>
<dbReference type="Proteomes" id="UP000774326">
    <property type="component" value="Unassembled WGS sequence"/>
</dbReference>
<protein>
    <submittedName>
        <fullName evidence="1">Uncharacterized protein</fullName>
    </submittedName>
</protein>
<comment type="caution">
    <text evidence="1">The sequence shown here is derived from an EMBL/GenBank/DDBJ whole genome shotgun (WGS) entry which is preliminary data.</text>
</comment>
<proteinExistence type="predicted"/>
<gene>
    <name evidence="1" type="ORF">WICPIJ_003263</name>
</gene>
<sequence length="75" mass="8064">SYASISGWLWTMMNEISSSTNKSLYFFDNSEADAEGGGVGEDAGFKEESSPFCSSFLSSGLFLSSMISMTESFGK</sequence>
<reference evidence="1" key="2">
    <citation type="submission" date="2021-01" db="EMBL/GenBank/DDBJ databases">
        <authorList>
            <person name="Schikora-Tamarit M.A."/>
        </authorList>
    </citation>
    <scope>NUCLEOTIDE SEQUENCE</scope>
    <source>
        <strain evidence="1">CBS2887</strain>
    </source>
</reference>
<accession>A0A9P8QA56</accession>
<keyword evidence="2" id="KW-1185">Reference proteome</keyword>
<dbReference type="EMBL" id="JAEUBG010001808">
    <property type="protein sequence ID" value="KAH3685765.1"/>
    <property type="molecule type" value="Genomic_DNA"/>
</dbReference>
<evidence type="ECO:0000313" key="2">
    <source>
        <dbReference type="Proteomes" id="UP000774326"/>
    </source>
</evidence>
<feature type="non-terminal residue" evidence="1">
    <location>
        <position position="1"/>
    </location>
</feature>
<dbReference type="AlphaFoldDB" id="A0A9P8QA56"/>
<reference evidence="1" key="1">
    <citation type="journal article" date="2021" name="Open Biol.">
        <title>Shared evolutionary footprints suggest mitochondrial oxidative damage underlies multiple complex I losses in fungi.</title>
        <authorList>
            <person name="Schikora-Tamarit M.A."/>
            <person name="Marcet-Houben M."/>
            <person name="Nosek J."/>
            <person name="Gabaldon T."/>
        </authorList>
    </citation>
    <scope>NUCLEOTIDE SEQUENCE</scope>
    <source>
        <strain evidence="1">CBS2887</strain>
    </source>
</reference>